<keyword evidence="11" id="KW-0614">Plasmid</keyword>
<gene>
    <name evidence="10" type="ORF">F9Y90_05745</name>
    <name evidence="11" type="ORF">F9Y91_05980</name>
    <name evidence="12" type="ORF">O5404_05515</name>
</gene>
<comment type="similarity">
    <text evidence="2">Belongs to the Multicopy lipoprotein (Mlp) family.</text>
</comment>
<dbReference type="InterPro" id="IPR004983">
    <property type="entry name" value="Mlp"/>
</dbReference>
<feature type="chain" id="PRO_5042724283" evidence="9">
    <location>
        <begin position="21"/>
        <end position="143"/>
    </location>
</feature>
<evidence type="ECO:0000256" key="4">
    <source>
        <dbReference type="ARBA" id="ARBA00023136"/>
    </source>
</evidence>
<dbReference type="GO" id="GO:0009279">
    <property type="term" value="C:cell outer membrane"/>
    <property type="evidence" value="ECO:0007669"/>
    <property type="project" value="UniProtKB-SubCell"/>
</dbReference>
<accession>A0A5P8AV75</accession>
<evidence type="ECO:0000256" key="8">
    <source>
        <dbReference type="ARBA" id="ARBA00046007"/>
    </source>
</evidence>
<keyword evidence="5" id="KW-0564">Palmitate</keyword>
<evidence type="ECO:0000313" key="10">
    <source>
        <dbReference type="EMBL" id="QFP42591.1"/>
    </source>
</evidence>
<geneLocation type="plasmid" evidence="12 13">
    <name>pZSt-lp66</name>
</geneLocation>
<evidence type="ECO:0000256" key="5">
    <source>
        <dbReference type="ARBA" id="ARBA00023139"/>
    </source>
</evidence>
<comment type="subcellular location">
    <subcellularLocation>
        <location evidence="1">Cell outer membrane</location>
        <topology evidence="1">Lipid-anchor</topology>
    </subcellularLocation>
</comment>
<dbReference type="Proteomes" id="UP001164513">
    <property type="component" value="Plasmid pZSt-lp66"/>
</dbReference>
<protein>
    <submittedName>
        <fullName evidence="11">Mlp family lipoprotein</fullName>
    </submittedName>
</protein>
<name>A0A5P8AV75_9SPIR</name>
<organism evidence="11">
    <name type="scientific">Borrelia miyamotoi</name>
    <dbReference type="NCBI Taxonomy" id="47466"/>
    <lineage>
        <taxon>Bacteria</taxon>
        <taxon>Pseudomonadati</taxon>
        <taxon>Spirochaetota</taxon>
        <taxon>Spirochaetia</taxon>
        <taxon>Spirochaetales</taxon>
        <taxon>Borreliaceae</taxon>
        <taxon>Borrelia</taxon>
    </lineage>
</organism>
<keyword evidence="7 11" id="KW-0449">Lipoprotein</keyword>
<dbReference type="PROSITE" id="PS51257">
    <property type="entry name" value="PROKAR_LIPOPROTEIN"/>
    <property type="match status" value="1"/>
</dbReference>
<evidence type="ECO:0000256" key="9">
    <source>
        <dbReference type="SAM" id="SignalP"/>
    </source>
</evidence>
<dbReference type="RefSeq" id="WP_152301296.1">
    <property type="nucleotide sequence ID" value="NZ_CP044656.1"/>
</dbReference>
<evidence type="ECO:0000256" key="7">
    <source>
        <dbReference type="ARBA" id="ARBA00023288"/>
    </source>
</evidence>
<evidence type="ECO:0000256" key="3">
    <source>
        <dbReference type="ARBA" id="ARBA00022729"/>
    </source>
</evidence>
<dbReference type="AlphaFoldDB" id="A0A5P8AV75"/>
<dbReference type="EMBL" id="CP114723">
    <property type="protein sequence ID" value="WAZ72475.1"/>
    <property type="molecule type" value="Genomic_DNA"/>
</dbReference>
<keyword evidence="6" id="KW-0998">Cell outer membrane</keyword>
<evidence type="ECO:0000256" key="6">
    <source>
        <dbReference type="ARBA" id="ARBA00023237"/>
    </source>
</evidence>
<evidence type="ECO:0000313" key="13">
    <source>
        <dbReference type="Proteomes" id="UP001164513"/>
    </source>
</evidence>
<proteinExistence type="inferred from homology"/>
<evidence type="ECO:0000313" key="12">
    <source>
        <dbReference type="EMBL" id="WAZ72475.1"/>
    </source>
</evidence>
<geneLocation type="plasmid" evidence="11">
    <name>unnamed</name>
</geneLocation>
<reference evidence="12" key="2">
    <citation type="submission" date="2022-12" db="EMBL/GenBank/DDBJ databases">
        <title>B. miyamotoi WGS.</title>
        <authorList>
            <person name="Gabriele M."/>
            <person name="Kuleshov K.V."/>
            <person name="Hepner S."/>
            <person name="Hoornstra D."/>
            <person name="Hovius J.W."/>
            <person name="Platonov A.E."/>
            <person name="Fingerle V."/>
            <person name="Strube C."/>
        </authorList>
    </citation>
    <scope>NUCLEOTIDE SEQUENCE</scope>
    <source>
        <strain evidence="12">ZStruIII14-9</strain>
        <plasmid evidence="12">pZSt-lp66</plasmid>
    </source>
</reference>
<sequence length="143" mass="16143">MIRISCILLLLVLISSCCQNEFTNNVEKKSIEKKELSEEQIVVKKTPKEILREKLSEEEKGNLNFLKEALSDNSKFNWFLSLNEGKIKSVLEHIKDQLKSCNGNEEGGKETFKAVVKGYFSKMDENTLDSFKDQAVSTCGSGS</sequence>
<dbReference type="Pfam" id="PF03304">
    <property type="entry name" value="Mlp"/>
    <property type="match status" value="1"/>
</dbReference>
<comment type="function">
    <text evidence="8">An outer membrane protein that may participate in pathogenesis. Some human Lyme disease patients have antibodies against this protein. The Mlp proteins probably undergo intragenic recombination, generating new alleles.</text>
</comment>
<feature type="signal peptide" evidence="9">
    <location>
        <begin position="1"/>
        <end position="20"/>
    </location>
</feature>
<dbReference type="EMBL" id="CP044824">
    <property type="protein sequence ID" value="QFP48754.1"/>
    <property type="molecule type" value="Genomic_DNA"/>
</dbReference>
<evidence type="ECO:0000313" key="11">
    <source>
        <dbReference type="EMBL" id="QFP48754.1"/>
    </source>
</evidence>
<dbReference type="EMBL" id="CP044656">
    <property type="protein sequence ID" value="QFP42591.1"/>
    <property type="molecule type" value="Genomic_DNA"/>
</dbReference>
<evidence type="ECO:0000256" key="2">
    <source>
        <dbReference type="ARBA" id="ARBA00008380"/>
    </source>
</evidence>
<keyword evidence="3 9" id="KW-0732">Signal</keyword>
<keyword evidence="4" id="KW-0472">Membrane</keyword>
<evidence type="ECO:0000256" key="1">
    <source>
        <dbReference type="ARBA" id="ARBA00004459"/>
    </source>
</evidence>
<reference evidence="11" key="1">
    <citation type="submission" date="2019-10" db="EMBL/GenBank/DDBJ databases">
        <title>Whole genome sequencing of Borrelia miyamotoi strains isolated in Europe.</title>
        <authorList>
            <person name="Sprong H."/>
            <person name="Azagi T."/>
            <person name="Kuleshov K.V."/>
            <person name="Platonov A.E."/>
            <person name="Hoornstra D."/>
            <person name="Hovius J.W."/>
        </authorList>
    </citation>
    <scope>NUCLEOTIDE SEQUENCE</scope>
    <source>
        <strain evidence="11">NL-IR-1</strain>
        <strain evidence="10">NL-IR-2</strain>
        <plasmid evidence="11">unnamed</plasmid>
    </source>
</reference>